<dbReference type="Proteomes" id="UP000010953">
    <property type="component" value="Unassembled WGS sequence"/>
</dbReference>
<keyword evidence="1" id="KW-0812">Transmembrane</keyword>
<gene>
    <name evidence="2" type="ORF">C943_03952</name>
</gene>
<protein>
    <submittedName>
        <fullName evidence="2">Uncharacterized protein</fullName>
    </submittedName>
</protein>
<evidence type="ECO:0000313" key="2">
    <source>
        <dbReference type="EMBL" id="EMS34135.1"/>
    </source>
</evidence>
<dbReference type="InParanoid" id="M7X9M9"/>
<reference evidence="2" key="1">
    <citation type="submission" date="2013-01" db="EMBL/GenBank/DDBJ databases">
        <title>Genome assembly of Mariniradius saccharolyticus AK6.</title>
        <authorList>
            <person name="Vaidya B."/>
            <person name="Khatri I."/>
            <person name="Tanuku N.R.S."/>
            <person name="Subramanian S."/>
            <person name="Pinnaka A."/>
        </authorList>
    </citation>
    <scope>NUCLEOTIDE SEQUENCE [LARGE SCALE GENOMIC DNA]</scope>
    <source>
        <strain evidence="2">AK6</strain>
    </source>
</reference>
<name>M7X9M9_9BACT</name>
<organism evidence="2 3">
    <name type="scientific">Mariniradius saccharolyticus AK6</name>
    <dbReference type="NCBI Taxonomy" id="1239962"/>
    <lineage>
        <taxon>Bacteria</taxon>
        <taxon>Pseudomonadati</taxon>
        <taxon>Bacteroidota</taxon>
        <taxon>Cytophagia</taxon>
        <taxon>Cytophagales</taxon>
        <taxon>Cyclobacteriaceae</taxon>
        <taxon>Mariniradius</taxon>
    </lineage>
</organism>
<dbReference type="RefSeq" id="WP_008625411.1">
    <property type="nucleotide sequence ID" value="NZ_AMZY02000007.1"/>
</dbReference>
<evidence type="ECO:0000313" key="3">
    <source>
        <dbReference type="Proteomes" id="UP000010953"/>
    </source>
</evidence>
<feature type="transmembrane region" description="Helical" evidence="1">
    <location>
        <begin position="15"/>
        <end position="38"/>
    </location>
</feature>
<accession>M7X9M9</accession>
<comment type="caution">
    <text evidence="2">The sequence shown here is derived from an EMBL/GenBank/DDBJ whole genome shotgun (WGS) entry which is preliminary data.</text>
</comment>
<keyword evidence="3" id="KW-1185">Reference proteome</keyword>
<evidence type="ECO:0000256" key="1">
    <source>
        <dbReference type="SAM" id="Phobius"/>
    </source>
</evidence>
<feature type="transmembrane region" description="Helical" evidence="1">
    <location>
        <begin position="58"/>
        <end position="75"/>
    </location>
</feature>
<keyword evidence="1" id="KW-0472">Membrane</keyword>
<keyword evidence="1" id="KW-1133">Transmembrane helix</keyword>
<dbReference type="STRING" id="1239962.C943_03952"/>
<dbReference type="EMBL" id="AMZY02000007">
    <property type="protein sequence ID" value="EMS34135.1"/>
    <property type="molecule type" value="Genomic_DNA"/>
</dbReference>
<sequence length="335" mass="37860">MKMDEELQVRRERRLGILSGVVEVSGYLTMWPLFWFLFGDSEPFVRAIGKVFGSLTPIILLVITVTPTYTGLFVSRQLKDRRNALRSDRARKAAIADVRAPFVFLRPFSEGALTSEPARHYGRHSTEIHGLSYAHAIAAALPKDSRMLAIGSAADIRNYYEKSDVMFIQSEEATWLEMFSMAVSAARGVIVIPGTSVGLMHEIQVIRERDLWYKVVCFMPPLPNPSRPFRFLDRFVDEQAAAKQWKRVCVVWNDLGFELPAYDPKGQIFTCSQDFRLKASVSLEYDMGKLPAAFATLLPTLAGSGTPLCDVLPALLQHEAPRRRPHWFTRFYAPG</sequence>
<dbReference type="AlphaFoldDB" id="M7X9M9"/>
<proteinExistence type="predicted"/>